<reference evidence="2 3" key="1">
    <citation type="submission" date="2016-10" db="EMBL/GenBank/DDBJ databases">
        <authorList>
            <person name="de Groot N.N."/>
        </authorList>
    </citation>
    <scope>NUCLEOTIDE SEQUENCE [LARGE SCALE GENOMIC DNA]</scope>
    <source>
        <strain evidence="2 3">Z108</strain>
    </source>
</reference>
<dbReference type="OrthoDB" id="1666822at2"/>
<keyword evidence="1" id="KW-0732">Signal</keyword>
<dbReference type="EMBL" id="FOQK01000002">
    <property type="protein sequence ID" value="SFH69670.1"/>
    <property type="molecule type" value="Genomic_DNA"/>
</dbReference>
<proteinExistence type="predicted"/>
<dbReference type="CDD" id="cd00118">
    <property type="entry name" value="LysM"/>
    <property type="match status" value="1"/>
</dbReference>
<dbReference type="Proteomes" id="UP000183639">
    <property type="component" value="Unassembled WGS sequence"/>
</dbReference>
<dbReference type="InterPro" id="IPR036779">
    <property type="entry name" value="LysM_dom_sf"/>
</dbReference>
<protein>
    <submittedName>
        <fullName evidence="2">LysM domain-containing protein</fullName>
    </submittedName>
</protein>
<evidence type="ECO:0000313" key="3">
    <source>
        <dbReference type="Proteomes" id="UP000183639"/>
    </source>
</evidence>
<evidence type="ECO:0000313" key="2">
    <source>
        <dbReference type="EMBL" id="SFH69670.1"/>
    </source>
</evidence>
<dbReference type="AlphaFoldDB" id="A0A1I3C596"/>
<evidence type="ECO:0000256" key="1">
    <source>
        <dbReference type="SAM" id="SignalP"/>
    </source>
</evidence>
<name>A0A1I3C596_SELRU</name>
<feature type="signal peptide" evidence="1">
    <location>
        <begin position="1"/>
        <end position="23"/>
    </location>
</feature>
<sequence>MKRALVILMAVVFAGFTSMDCEAAAKNYELVETVYTVEQGDTLNGIAETYMAKNDYGPREIREFTSGIKELNDWLLQRDIKAGDELHINYWVKK</sequence>
<dbReference type="Gene3D" id="3.10.350.10">
    <property type="entry name" value="LysM domain"/>
    <property type="match status" value="1"/>
</dbReference>
<dbReference type="InterPro" id="IPR018392">
    <property type="entry name" value="LysM"/>
</dbReference>
<feature type="chain" id="PRO_5038704536" evidence="1">
    <location>
        <begin position="24"/>
        <end position="94"/>
    </location>
</feature>
<accession>A0A1I3C596</accession>
<dbReference type="RefSeq" id="WP_075441934.1">
    <property type="nucleotide sequence ID" value="NZ_FOQK01000002.1"/>
</dbReference>
<gene>
    <name evidence="2" type="ORF">SAMN04487861_102173</name>
</gene>
<organism evidence="2 3">
    <name type="scientific">Selenomonas ruminantium</name>
    <dbReference type="NCBI Taxonomy" id="971"/>
    <lineage>
        <taxon>Bacteria</taxon>
        <taxon>Bacillati</taxon>
        <taxon>Bacillota</taxon>
        <taxon>Negativicutes</taxon>
        <taxon>Selenomonadales</taxon>
        <taxon>Selenomonadaceae</taxon>
        <taxon>Selenomonas</taxon>
    </lineage>
</organism>